<keyword evidence="1" id="KW-1133">Transmembrane helix</keyword>
<feature type="transmembrane region" description="Helical" evidence="1">
    <location>
        <begin position="113"/>
        <end position="131"/>
    </location>
</feature>
<reference evidence="2" key="1">
    <citation type="journal article" date="2015" name="Nature">
        <title>Complex archaea that bridge the gap between prokaryotes and eukaryotes.</title>
        <authorList>
            <person name="Spang A."/>
            <person name="Saw J.H."/>
            <person name="Jorgensen S.L."/>
            <person name="Zaremba-Niedzwiedzka K."/>
            <person name="Martijn J."/>
            <person name="Lind A.E."/>
            <person name="van Eijk R."/>
            <person name="Schleper C."/>
            <person name="Guy L."/>
            <person name="Ettema T.J."/>
        </authorList>
    </citation>
    <scope>NUCLEOTIDE SEQUENCE</scope>
</reference>
<sequence length="223" mass="24464">KPCSGKEYLDLVEEVFTRADPDVEHIKLQNGEVISLGGNEACVSILHHKHDGTIWTPSIPKNTKKDVVTLLGAFVQGDEAILSSYGAILSSGERHKGINVSEGSKIDERLKRLFLVFLALAVINGIIWGLARARSVFLLPVFLFSALACVCFMIGGIARLIDTYRYLVKSFATDKKSYASWQMAIMYCVSTFSIIGVLVFFVLFPVYLVAFLVGQGLRILGAG</sequence>
<evidence type="ECO:0000256" key="1">
    <source>
        <dbReference type="SAM" id="Phobius"/>
    </source>
</evidence>
<proteinExistence type="predicted"/>
<evidence type="ECO:0000313" key="2">
    <source>
        <dbReference type="EMBL" id="KKK70815.1"/>
    </source>
</evidence>
<accession>A0A0F8YAV2</accession>
<comment type="caution">
    <text evidence="2">The sequence shown here is derived from an EMBL/GenBank/DDBJ whole genome shotgun (WGS) entry which is preliminary data.</text>
</comment>
<gene>
    <name evidence="2" type="ORF">LCGC14_2920190</name>
</gene>
<feature type="non-terminal residue" evidence="2">
    <location>
        <position position="1"/>
    </location>
</feature>
<feature type="transmembrane region" description="Helical" evidence="1">
    <location>
        <begin position="137"/>
        <end position="161"/>
    </location>
</feature>
<protein>
    <submittedName>
        <fullName evidence="2">Uncharacterized protein</fullName>
    </submittedName>
</protein>
<dbReference type="AlphaFoldDB" id="A0A0F8YAV2"/>
<keyword evidence="1" id="KW-0472">Membrane</keyword>
<organism evidence="2">
    <name type="scientific">marine sediment metagenome</name>
    <dbReference type="NCBI Taxonomy" id="412755"/>
    <lineage>
        <taxon>unclassified sequences</taxon>
        <taxon>metagenomes</taxon>
        <taxon>ecological metagenomes</taxon>
    </lineage>
</organism>
<feature type="transmembrane region" description="Helical" evidence="1">
    <location>
        <begin position="184"/>
        <end position="213"/>
    </location>
</feature>
<name>A0A0F8YAV2_9ZZZZ</name>
<dbReference type="EMBL" id="LAZR01058011">
    <property type="protein sequence ID" value="KKK70815.1"/>
    <property type="molecule type" value="Genomic_DNA"/>
</dbReference>
<keyword evidence="1" id="KW-0812">Transmembrane</keyword>